<keyword evidence="1" id="KW-0732">Signal</keyword>
<keyword evidence="4" id="KW-1185">Reference proteome</keyword>
<comment type="caution">
    <text evidence="3">The sequence shown here is derived from an EMBL/GenBank/DDBJ whole genome shotgun (WGS) entry which is preliminary data.</text>
</comment>
<gene>
    <name evidence="3" type="ORF">LNKW23_37560</name>
</gene>
<dbReference type="InterPro" id="IPR051702">
    <property type="entry name" value="SH3_domain_YSC84-like"/>
</dbReference>
<feature type="signal peptide" evidence="1">
    <location>
        <begin position="1"/>
        <end position="24"/>
    </location>
</feature>
<dbReference type="CDD" id="cd11524">
    <property type="entry name" value="SYLF"/>
    <property type="match status" value="1"/>
</dbReference>
<dbReference type="PANTHER" id="PTHR15629">
    <property type="entry name" value="SH3YL1 PROTEIN"/>
    <property type="match status" value="1"/>
</dbReference>
<organism evidence="3 4">
    <name type="scientific">Paralimibaculum aggregatum</name>
    <dbReference type="NCBI Taxonomy" id="3036245"/>
    <lineage>
        <taxon>Bacteria</taxon>
        <taxon>Pseudomonadati</taxon>
        <taxon>Pseudomonadota</taxon>
        <taxon>Alphaproteobacteria</taxon>
        <taxon>Rhodobacterales</taxon>
        <taxon>Paracoccaceae</taxon>
        <taxon>Paralimibaculum</taxon>
    </lineage>
</organism>
<evidence type="ECO:0000313" key="4">
    <source>
        <dbReference type="Proteomes" id="UP001239909"/>
    </source>
</evidence>
<dbReference type="Pfam" id="PF04366">
    <property type="entry name" value="Ysc84"/>
    <property type="match status" value="1"/>
</dbReference>
<dbReference type="PANTHER" id="PTHR15629:SF2">
    <property type="entry name" value="SH3 DOMAIN-CONTAINING YSC84-LIKE PROTEIN 1"/>
    <property type="match status" value="1"/>
</dbReference>
<dbReference type="EMBL" id="BSYI01000038">
    <property type="protein sequence ID" value="GMG84540.1"/>
    <property type="molecule type" value="Genomic_DNA"/>
</dbReference>
<dbReference type="InterPro" id="IPR007461">
    <property type="entry name" value="Ysc84_actin-binding"/>
</dbReference>
<reference evidence="3 4" key="1">
    <citation type="submission" date="2023-04" db="EMBL/GenBank/DDBJ databases">
        <title>Marinoamorphus aggregata gen. nov., sp. Nov., isolate from tissue of brittle star Ophioplocus japonicus.</title>
        <authorList>
            <person name="Kawano K."/>
            <person name="Sawayama S."/>
            <person name="Nakagawa S."/>
        </authorList>
    </citation>
    <scope>NUCLEOTIDE SEQUENCE [LARGE SCALE GENOMIC DNA]</scope>
    <source>
        <strain evidence="3 4">NKW23</strain>
    </source>
</reference>
<evidence type="ECO:0000313" key="3">
    <source>
        <dbReference type="EMBL" id="GMG84540.1"/>
    </source>
</evidence>
<name>A0ABQ6LMW6_9RHOB</name>
<feature type="domain" description="Ysc84 actin-binding" evidence="2">
    <location>
        <begin position="116"/>
        <end position="234"/>
    </location>
</feature>
<proteinExistence type="predicted"/>
<accession>A0ABQ6LMW6</accession>
<evidence type="ECO:0000259" key="2">
    <source>
        <dbReference type="Pfam" id="PF04366"/>
    </source>
</evidence>
<dbReference type="Proteomes" id="UP001239909">
    <property type="component" value="Unassembled WGS sequence"/>
</dbReference>
<sequence length="235" mass="23710">MTRFTSALALAAALPFLLPAQGLAQGEGGDAPQAEASVEDLAGEGMATVKAATDAVARLNERPRFAELAKRAKAIVIFPDVVKAGFLISGQFGSGVLLVKQADGTWSAPAFYGIQAAGIGLQAGAELSTLGLAVMTDEALAAFYDGGFKLGGGLDLTLAALGGTAELDTAADIVSFSVAKGAFAGLSLEGSNFVADGPRNAAYYGRDAMTTEEVAGEPGLTSPEITALHEALKSL</sequence>
<feature type="chain" id="PRO_5047362891" description="Ysc84 actin-binding domain-containing protein" evidence="1">
    <location>
        <begin position="25"/>
        <end position="235"/>
    </location>
</feature>
<evidence type="ECO:0000256" key="1">
    <source>
        <dbReference type="SAM" id="SignalP"/>
    </source>
</evidence>
<protein>
    <recommendedName>
        <fullName evidence="2">Ysc84 actin-binding domain-containing protein</fullName>
    </recommendedName>
</protein>